<evidence type="ECO:0000313" key="14">
    <source>
        <dbReference type="EMBL" id="NWX09448.1"/>
    </source>
</evidence>
<evidence type="ECO:0000256" key="8">
    <source>
        <dbReference type="ARBA" id="ARBA00023242"/>
    </source>
</evidence>
<dbReference type="GO" id="GO:0030154">
    <property type="term" value="P:cell differentiation"/>
    <property type="evidence" value="ECO:0007669"/>
    <property type="project" value="TreeGrafter"/>
</dbReference>
<dbReference type="Pfam" id="PF03166">
    <property type="entry name" value="MH2"/>
    <property type="match status" value="1"/>
</dbReference>
<dbReference type="SUPFAM" id="SSF49879">
    <property type="entry name" value="SMAD/FHA domain"/>
    <property type="match status" value="1"/>
</dbReference>
<dbReference type="Proteomes" id="UP000546235">
    <property type="component" value="Unassembled WGS sequence"/>
</dbReference>
<dbReference type="GO" id="GO:0070411">
    <property type="term" value="F:I-SMAD binding"/>
    <property type="evidence" value="ECO:0007669"/>
    <property type="project" value="TreeGrafter"/>
</dbReference>
<feature type="compositionally biased region" description="Basic and acidic residues" evidence="11">
    <location>
        <begin position="183"/>
        <end position="195"/>
    </location>
</feature>
<dbReference type="SMART" id="SM00523">
    <property type="entry name" value="DWA"/>
    <property type="match status" value="1"/>
</dbReference>
<dbReference type="GO" id="GO:0060395">
    <property type="term" value="P:SMAD protein signal transduction"/>
    <property type="evidence" value="ECO:0007669"/>
    <property type="project" value="TreeGrafter"/>
</dbReference>
<feature type="region of interest" description="Disordered" evidence="11">
    <location>
        <begin position="152"/>
        <end position="234"/>
    </location>
</feature>
<evidence type="ECO:0000256" key="4">
    <source>
        <dbReference type="ARBA" id="ARBA00022833"/>
    </source>
</evidence>
<feature type="non-terminal residue" evidence="14">
    <location>
        <position position="469"/>
    </location>
</feature>
<dbReference type="AlphaFoldDB" id="A0A7K6TGR0"/>
<keyword evidence="2 9" id="KW-0963">Cytoplasm</keyword>
<evidence type="ECO:0000259" key="13">
    <source>
        <dbReference type="PROSITE" id="PS51076"/>
    </source>
</evidence>
<dbReference type="GO" id="GO:0000978">
    <property type="term" value="F:RNA polymerase II cis-regulatory region sequence-specific DNA binding"/>
    <property type="evidence" value="ECO:0007669"/>
    <property type="project" value="TreeGrafter"/>
</dbReference>
<dbReference type="PANTHER" id="PTHR13703">
    <property type="entry name" value="SMAD"/>
    <property type="match status" value="1"/>
</dbReference>
<evidence type="ECO:0000256" key="6">
    <source>
        <dbReference type="ARBA" id="ARBA00023125"/>
    </source>
</evidence>
<dbReference type="GO" id="GO:0005737">
    <property type="term" value="C:cytoplasm"/>
    <property type="evidence" value="ECO:0007669"/>
    <property type="project" value="UniProtKB-SubCell"/>
</dbReference>
<feature type="compositionally biased region" description="Basic and acidic residues" evidence="11">
    <location>
        <begin position="162"/>
        <end position="176"/>
    </location>
</feature>
<dbReference type="InterPro" id="IPR003619">
    <property type="entry name" value="MAD_homology1_Dwarfin-type"/>
</dbReference>
<dbReference type="PANTHER" id="PTHR13703:SF45">
    <property type="entry name" value="MOTHERS AGAINST DECAPENTAPLEGIC HOMOLOG"/>
    <property type="match status" value="1"/>
</dbReference>
<evidence type="ECO:0000256" key="10">
    <source>
        <dbReference type="SAM" id="Coils"/>
    </source>
</evidence>
<evidence type="ECO:0000256" key="2">
    <source>
        <dbReference type="ARBA" id="ARBA00022490"/>
    </source>
</evidence>
<evidence type="ECO:0000256" key="9">
    <source>
        <dbReference type="RuleBase" id="RU361195"/>
    </source>
</evidence>
<dbReference type="SMART" id="SM00524">
    <property type="entry name" value="DWB"/>
    <property type="match status" value="1"/>
</dbReference>
<dbReference type="InterPro" id="IPR001132">
    <property type="entry name" value="SMAD_dom_Dwarfin-type"/>
</dbReference>
<feature type="non-terminal residue" evidence="14">
    <location>
        <position position="1"/>
    </location>
</feature>
<dbReference type="FunFam" id="3.90.520.10:FF:000002">
    <property type="entry name" value="Mothers against decapentaplegic homolog"/>
    <property type="match status" value="1"/>
</dbReference>
<accession>A0A7K6TGR0</accession>
<feature type="coiled-coil region" evidence="10">
    <location>
        <begin position="24"/>
        <end position="55"/>
    </location>
</feature>
<feature type="domain" description="MH2" evidence="13">
    <location>
        <begin position="355"/>
        <end position="469"/>
    </location>
</feature>
<dbReference type="CDD" id="cd10492">
    <property type="entry name" value="MH1_SMAD_4"/>
    <property type="match status" value="1"/>
</dbReference>
<sequence>PASSDGVPSIVHSLMCHRQGGDSESFAKRAIESLLKKLKEKKDELDSLIAAVTTNGAHPSKCVTIQRTLDGRLQVAGRKGFPHVIYARLWRWPDLHKNELKHVKFCRFAFDLKHDSVCVNPYHYERVVAPASGDLGGFLLTAAAGQAAHWEGGAAGVPGRGRRVDAVPERPRRVRAELLPGPRGRESPRGRRAQDLPRSAHQGGVSPGGHKAGDPMSPRGRWRDPGAHVKGGPRQRVTHIWGGRIEGPLFPPIKGFLGHESPVLGGLGGTPVLLLKGVPGKGSPIFGGGGKSRATPVPTLKGSQQRVNCAGGDRTEGPPCPCKGVPGQWVSCAGGAPRMRGTPTFVVSPRCFPPKVFDLRQCHRQMHQQAATAQAAAAAQAAAVAGTIPGPGSVGGIAPAVGLSAAAGIGVDDLRRLCILRLSFVKGWGPDYPRQSIKHTPCWIEVQLHRALQLLDEVLHAMPAEPGPL</sequence>
<dbReference type="GO" id="GO:0071144">
    <property type="term" value="C:heteromeric SMAD protein complex"/>
    <property type="evidence" value="ECO:0007669"/>
    <property type="project" value="TreeGrafter"/>
</dbReference>
<dbReference type="GO" id="GO:0009653">
    <property type="term" value="P:anatomical structure morphogenesis"/>
    <property type="evidence" value="ECO:0007669"/>
    <property type="project" value="TreeGrafter"/>
</dbReference>
<evidence type="ECO:0000259" key="12">
    <source>
        <dbReference type="PROSITE" id="PS51075"/>
    </source>
</evidence>
<dbReference type="GO" id="GO:0030509">
    <property type="term" value="P:BMP signaling pathway"/>
    <property type="evidence" value="ECO:0007669"/>
    <property type="project" value="TreeGrafter"/>
</dbReference>
<dbReference type="EMBL" id="VZSB01003326">
    <property type="protein sequence ID" value="NWX09448.1"/>
    <property type="molecule type" value="Genomic_DNA"/>
</dbReference>
<dbReference type="SUPFAM" id="SSF56366">
    <property type="entry name" value="SMAD MH1 domain"/>
    <property type="match status" value="1"/>
</dbReference>
<evidence type="ECO:0000313" key="15">
    <source>
        <dbReference type="Proteomes" id="UP000546235"/>
    </source>
</evidence>
<gene>
    <name evidence="14" type="primary">Smad4</name>
    <name evidence="14" type="ORF">CALNIC_R14681</name>
</gene>
<evidence type="ECO:0000256" key="7">
    <source>
        <dbReference type="ARBA" id="ARBA00023163"/>
    </source>
</evidence>
<keyword evidence="7 9" id="KW-0804">Transcription</keyword>
<comment type="similarity">
    <text evidence="1 9">Belongs to the dwarfin/SMAD family.</text>
</comment>
<dbReference type="InterPro" id="IPR013019">
    <property type="entry name" value="MAD_homology_MH1"/>
</dbReference>
<dbReference type="Gene3D" id="3.90.520.10">
    <property type="entry name" value="SMAD MH1 domain"/>
    <property type="match status" value="1"/>
</dbReference>
<dbReference type="InterPro" id="IPR013790">
    <property type="entry name" value="Dwarfin"/>
</dbReference>
<keyword evidence="5 9" id="KW-0805">Transcription regulation</keyword>
<evidence type="ECO:0000256" key="3">
    <source>
        <dbReference type="ARBA" id="ARBA00022723"/>
    </source>
</evidence>
<dbReference type="Pfam" id="PF03165">
    <property type="entry name" value="MH1"/>
    <property type="match status" value="1"/>
</dbReference>
<keyword evidence="6" id="KW-0238">DNA-binding</keyword>
<reference evidence="14 15" key="1">
    <citation type="submission" date="2019-09" db="EMBL/GenBank/DDBJ databases">
        <title>Bird 10,000 Genomes (B10K) Project - Family phase.</title>
        <authorList>
            <person name="Zhang G."/>
        </authorList>
    </citation>
    <scope>NUCLEOTIDE SEQUENCE [LARGE SCALE GENOMIC DNA]</scope>
    <source>
        <strain evidence="14">OUT-0007</strain>
        <tissue evidence="14">Blood</tissue>
    </source>
</reference>
<organism evidence="14 15">
    <name type="scientific">Caloenas nicobarica</name>
    <name type="common">Nicobar pigeon</name>
    <dbReference type="NCBI Taxonomy" id="187106"/>
    <lineage>
        <taxon>Eukaryota</taxon>
        <taxon>Metazoa</taxon>
        <taxon>Chordata</taxon>
        <taxon>Craniata</taxon>
        <taxon>Vertebrata</taxon>
        <taxon>Euteleostomi</taxon>
        <taxon>Archelosauria</taxon>
        <taxon>Archosauria</taxon>
        <taxon>Dinosauria</taxon>
        <taxon>Saurischia</taxon>
        <taxon>Theropoda</taxon>
        <taxon>Coelurosauria</taxon>
        <taxon>Aves</taxon>
        <taxon>Neognathae</taxon>
        <taxon>Neoaves</taxon>
        <taxon>Columbimorphae</taxon>
        <taxon>Columbiformes</taxon>
        <taxon>Columbidae</taxon>
        <taxon>Caloenas</taxon>
    </lineage>
</organism>
<dbReference type="InterPro" id="IPR008984">
    <property type="entry name" value="SMAD_FHA_dom_sf"/>
</dbReference>
<evidence type="ECO:0000256" key="1">
    <source>
        <dbReference type="ARBA" id="ARBA00005545"/>
    </source>
</evidence>
<keyword evidence="15" id="KW-1185">Reference proteome</keyword>
<dbReference type="GO" id="GO:0000981">
    <property type="term" value="F:DNA-binding transcription factor activity, RNA polymerase II-specific"/>
    <property type="evidence" value="ECO:0007669"/>
    <property type="project" value="TreeGrafter"/>
</dbReference>
<dbReference type="PROSITE" id="PS51075">
    <property type="entry name" value="MH1"/>
    <property type="match status" value="1"/>
</dbReference>
<proteinExistence type="inferred from homology"/>
<protein>
    <recommendedName>
        <fullName evidence="9">Mothers against decapentaplegic homolog</fullName>
        <shortName evidence="9">MAD homolog</shortName>
        <shortName evidence="9">Mothers against DPP homolog</shortName>
    </recommendedName>
    <alternativeName>
        <fullName evidence="9">SMAD family member</fullName>
    </alternativeName>
</protein>
<keyword evidence="4" id="KW-0862">Zinc</keyword>
<dbReference type="InterPro" id="IPR036578">
    <property type="entry name" value="SMAD_MH1_sf"/>
</dbReference>
<evidence type="ECO:0000256" key="11">
    <source>
        <dbReference type="SAM" id="MobiDB-lite"/>
    </source>
</evidence>
<dbReference type="PROSITE" id="PS51076">
    <property type="entry name" value="MH2"/>
    <property type="match status" value="1"/>
</dbReference>
<comment type="caution">
    <text evidence="14">The sequence shown here is derived from an EMBL/GenBank/DDBJ whole genome shotgun (WGS) entry which is preliminary data.</text>
</comment>
<keyword evidence="8 9" id="KW-0539">Nucleus</keyword>
<dbReference type="Gene3D" id="2.60.200.10">
    <property type="match status" value="1"/>
</dbReference>
<dbReference type="InterPro" id="IPR017855">
    <property type="entry name" value="SMAD-like_dom_sf"/>
</dbReference>
<feature type="domain" description="MH1" evidence="12">
    <location>
        <begin position="9"/>
        <end position="133"/>
    </location>
</feature>
<name>A0A7K6TGR0_CALNI</name>
<comment type="subcellular location">
    <subcellularLocation>
        <location evidence="9">Cytoplasm</location>
    </subcellularLocation>
    <subcellularLocation>
        <location evidence="9">Nucleus</location>
    </subcellularLocation>
</comment>
<keyword evidence="3" id="KW-0479">Metal-binding</keyword>
<keyword evidence="10" id="KW-0175">Coiled coil</keyword>
<evidence type="ECO:0000256" key="5">
    <source>
        <dbReference type="ARBA" id="ARBA00023015"/>
    </source>
</evidence>
<dbReference type="GO" id="GO:0046872">
    <property type="term" value="F:metal ion binding"/>
    <property type="evidence" value="ECO:0007669"/>
    <property type="project" value="UniProtKB-KW"/>
</dbReference>